<dbReference type="Proteomes" id="UP001309876">
    <property type="component" value="Unassembled WGS sequence"/>
</dbReference>
<evidence type="ECO:0000313" key="2">
    <source>
        <dbReference type="EMBL" id="KAK5088518.1"/>
    </source>
</evidence>
<reference evidence="2 3" key="1">
    <citation type="submission" date="2023-08" db="EMBL/GenBank/DDBJ databases">
        <title>Black Yeasts Isolated from many extreme environments.</title>
        <authorList>
            <person name="Coleine C."/>
            <person name="Stajich J.E."/>
            <person name="Selbmann L."/>
        </authorList>
    </citation>
    <scope>NUCLEOTIDE SEQUENCE [LARGE SCALE GENOMIC DNA]</scope>
    <source>
        <strain evidence="2 3">CCFEE 5910</strain>
    </source>
</reference>
<feature type="region of interest" description="Disordered" evidence="1">
    <location>
        <begin position="1"/>
        <end position="23"/>
    </location>
</feature>
<organism evidence="2 3">
    <name type="scientific">Lithohypha guttulata</name>
    <dbReference type="NCBI Taxonomy" id="1690604"/>
    <lineage>
        <taxon>Eukaryota</taxon>
        <taxon>Fungi</taxon>
        <taxon>Dikarya</taxon>
        <taxon>Ascomycota</taxon>
        <taxon>Pezizomycotina</taxon>
        <taxon>Eurotiomycetes</taxon>
        <taxon>Chaetothyriomycetidae</taxon>
        <taxon>Chaetothyriales</taxon>
        <taxon>Trichomeriaceae</taxon>
        <taxon>Lithohypha</taxon>
    </lineage>
</organism>
<keyword evidence="3" id="KW-1185">Reference proteome</keyword>
<accession>A0AAN7T4T3</accession>
<dbReference type="EMBL" id="JAVRRJ010000002">
    <property type="protein sequence ID" value="KAK5088518.1"/>
    <property type="molecule type" value="Genomic_DNA"/>
</dbReference>
<sequence length="149" mass="16697">MPAMSSRTNSWSSVSSTSSSVSPATTSYVCYDLEFRATQILTSLAQNPSDLSTLDLISPNIKVEHGDQAPVYSIERYISRFTIAGAQHPDLKLEIKEACVDEIQRKVWVRSEISGLPDDVVKERIDMLSFDNHGILVGSIDHQKVKRRW</sequence>
<protein>
    <submittedName>
        <fullName evidence="2">Uncharacterized protein</fullName>
    </submittedName>
</protein>
<proteinExistence type="predicted"/>
<evidence type="ECO:0000256" key="1">
    <source>
        <dbReference type="SAM" id="MobiDB-lite"/>
    </source>
</evidence>
<comment type="caution">
    <text evidence="2">The sequence shown here is derived from an EMBL/GenBank/DDBJ whole genome shotgun (WGS) entry which is preliminary data.</text>
</comment>
<dbReference type="AlphaFoldDB" id="A0AAN7T4T3"/>
<name>A0AAN7T4T3_9EURO</name>
<gene>
    <name evidence="2" type="ORF">LTR05_002738</name>
</gene>
<evidence type="ECO:0000313" key="3">
    <source>
        <dbReference type="Proteomes" id="UP001309876"/>
    </source>
</evidence>